<dbReference type="Proteomes" id="UP000198650">
    <property type="component" value="Unassembled WGS sequence"/>
</dbReference>
<evidence type="ECO:0000313" key="3">
    <source>
        <dbReference type="Proteomes" id="UP000198650"/>
    </source>
</evidence>
<evidence type="ECO:0000256" key="1">
    <source>
        <dbReference type="SAM" id="Phobius"/>
    </source>
</evidence>
<evidence type="ECO:0000313" key="2">
    <source>
        <dbReference type="EMBL" id="SFA49665.1"/>
    </source>
</evidence>
<sequence>MMMDGMMSVWGMMGLGIIGWVLNLFIIGLVVYFAVKLALRHKDK</sequence>
<keyword evidence="3" id="KW-1185">Reference proteome</keyword>
<dbReference type="EMBL" id="FOJS01000022">
    <property type="protein sequence ID" value="SFA49665.1"/>
    <property type="molecule type" value="Genomic_DNA"/>
</dbReference>
<reference evidence="3" key="1">
    <citation type="submission" date="2016-10" db="EMBL/GenBank/DDBJ databases">
        <authorList>
            <person name="Varghese N."/>
            <person name="Submissions S."/>
        </authorList>
    </citation>
    <scope>NUCLEOTIDE SEQUENCE [LARGE SCALE GENOMIC DNA]</scope>
    <source>
        <strain evidence="3">M1</strain>
    </source>
</reference>
<protein>
    <submittedName>
        <fullName evidence="2">Uncharacterized protein</fullName>
    </submittedName>
</protein>
<accession>A0A1I0TD04</accession>
<dbReference type="AlphaFoldDB" id="A0A1I0TD04"/>
<organism evidence="2 3">
    <name type="scientific">Parageobacillus thermantarcticus</name>
    <dbReference type="NCBI Taxonomy" id="186116"/>
    <lineage>
        <taxon>Bacteria</taxon>
        <taxon>Bacillati</taxon>
        <taxon>Bacillota</taxon>
        <taxon>Bacilli</taxon>
        <taxon>Bacillales</taxon>
        <taxon>Anoxybacillaceae</taxon>
        <taxon>Parageobacillus</taxon>
    </lineage>
</organism>
<keyword evidence="1" id="KW-0472">Membrane</keyword>
<keyword evidence="1" id="KW-0812">Transmembrane</keyword>
<gene>
    <name evidence="2" type="ORF">SAMN05192569_102220</name>
</gene>
<feature type="transmembrane region" description="Helical" evidence="1">
    <location>
        <begin position="12"/>
        <end position="35"/>
    </location>
</feature>
<name>A0A1I0TD04_9BACL</name>
<proteinExistence type="predicted"/>
<keyword evidence="1" id="KW-1133">Transmembrane helix</keyword>